<evidence type="ECO:0000256" key="2">
    <source>
        <dbReference type="ARBA" id="ARBA00022679"/>
    </source>
</evidence>
<sequence length="840" mass="92164">MSTPSIATKVLNHPVLGDVQGVLLEDGKIDQFRGIPYAAISARWTDPVIQEGKLSTDLFDATQFGPACPQGAGAQRADVNFVGDIPVVERNIEENENNCLNLVITRPSQLPPDTKLPVMVCNAWPQYDLVKFVRHSLDHGNPIIGVSINYRVGIFGFLASAQAGLRGNYGLKDQACAFRWIQQNIGEFGGDPGSITAFGESAGGIVPMVQHWSATLDEDFLPGLRAADLTITNTWCKSILTGDMAHDGTILRSRYLDRMDAKEVTIAACNDILGSDLTQKVRTAYLLDTDKAATGMLLLASELRFYAPVLAAGKGFGLPHDVKVRQYHMDQVSSPVPGFIPGKILTSRAPQTNPLPGGLRGFASHALDIAYLLGNFEPWLAREDVELGKRFAEAVLEFAYDGKRDNDDVIAVGPEHKLQILSAEQYDAKYRDGRGKLLAEIGWKKCLTLGERLQGFPYPEFADILKVEHPVRGDDTRSWGPPYAPRLDGADSAIPAGESAYYLSVNRNKKSLALSFKEKQGADILRELAKKVDVVVENYLPGSLKKYGLDYETLRKLNPKLIYASITGYGQFGPYSDRAGYDVMVEAEMGLMHITGPRDGPPVKVGCAVTDLTTGMYATTSILASLLERNRSNLGQHLDICLSDCQVATLSNMAQSVLITKERDSGRWGTAHPSVVPYRAFKSSDGDILFGGGNDRLFAILAKGLGRPEWAADDRFATNSARVKHRDVLEKWIEDVTRTKTTQEWLDIFDGTGLPYAKVNDLMDTTQHRHVRARNMIVEIDHPSCGPMELINSPVKYSRSQPTIRSAPPLLGQHTDEVLREELGLNDADIASLRQGGVVR</sequence>
<gene>
    <name evidence="4" type="ORF">BN1723_010202</name>
</gene>
<dbReference type="GO" id="GO:0047369">
    <property type="term" value="F:succinate-hydroxymethylglutarate CoA-transferase activity"/>
    <property type="evidence" value="ECO:0007669"/>
    <property type="project" value="TreeGrafter"/>
</dbReference>
<reference evidence="5" key="1">
    <citation type="submission" date="2015-05" db="EMBL/GenBank/DDBJ databases">
        <authorList>
            <person name="Fogelqvist Johan"/>
        </authorList>
    </citation>
    <scope>NUCLEOTIDE SEQUENCE [LARGE SCALE GENOMIC DNA]</scope>
</reference>
<feature type="domain" description="Carboxylesterase type B" evidence="3">
    <location>
        <begin position="15"/>
        <end position="210"/>
    </location>
</feature>
<dbReference type="InterPro" id="IPR002018">
    <property type="entry name" value="CarbesteraseB"/>
</dbReference>
<dbReference type="InterPro" id="IPR003673">
    <property type="entry name" value="CoA-Trfase_fam_III"/>
</dbReference>
<dbReference type="InterPro" id="IPR050483">
    <property type="entry name" value="CoA-transferase_III_domain"/>
</dbReference>
<dbReference type="PANTHER" id="PTHR48207:SF3">
    <property type="entry name" value="SUCCINATE--HYDROXYMETHYLGLUTARATE COA-TRANSFERASE"/>
    <property type="match status" value="1"/>
</dbReference>
<keyword evidence="2" id="KW-0808">Transferase</keyword>
<evidence type="ECO:0000313" key="5">
    <source>
        <dbReference type="Proteomes" id="UP000045706"/>
    </source>
</evidence>
<dbReference type="InterPro" id="IPR044855">
    <property type="entry name" value="CoA-Trfase_III_dom3_sf"/>
</dbReference>
<dbReference type="Gene3D" id="3.40.50.1820">
    <property type="entry name" value="alpha/beta hydrolase"/>
    <property type="match status" value="2"/>
</dbReference>
<dbReference type="SUPFAM" id="SSF53474">
    <property type="entry name" value="alpha/beta-Hydrolases"/>
    <property type="match status" value="1"/>
</dbReference>
<dbReference type="InterPro" id="IPR029058">
    <property type="entry name" value="AB_hydrolase_fold"/>
</dbReference>
<evidence type="ECO:0000259" key="3">
    <source>
        <dbReference type="Pfam" id="PF00135"/>
    </source>
</evidence>
<comment type="similarity">
    <text evidence="1">Belongs to the CoA-transferase III family.</text>
</comment>
<proteinExistence type="inferred from homology"/>
<protein>
    <recommendedName>
        <fullName evidence="3">Carboxylesterase type B domain-containing protein</fullName>
    </recommendedName>
</protein>
<accession>A0A0G4KW27</accession>
<dbReference type="AlphaFoldDB" id="A0A0G4KW27"/>
<dbReference type="Gene3D" id="3.40.50.10540">
    <property type="entry name" value="Crotonobetainyl-coa:carnitine coa-transferase, domain 1"/>
    <property type="match status" value="1"/>
</dbReference>
<dbReference type="SUPFAM" id="SSF89796">
    <property type="entry name" value="CoA-transferase family III (CaiB/BaiF)"/>
    <property type="match status" value="1"/>
</dbReference>
<dbReference type="EMBL" id="CVQI01004558">
    <property type="protein sequence ID" value="CRK13989.1"/>
    <property type="molecule type" value="Genomic_DNA"/>
</dbReference>
<dbReference type="Pfam" id="PF02515">
    <property type="entry name" value="CoA_transf_3"/>
    <property type="match status" value="1"/>
</dbReference>
<evidence type="ECO:0000313" key="4">
    <source>
        <dbReference type="EMBL" id="CRK13989.1"/>
    </source>
</evidence>
<dbReference type="Pfam" id="PF00135">
    <property type="entry name" value="COesterase"/>
    <property type="match status" value="1"/>
</dbReference>
<dbReference type="Gene3D" id="3.30.1540.10">
    <property type="entry name" value="formyl-coa transferase, domain 3"/>
    <property type="match status" value="1"/>
</dbReference>
<dbReference type="Proteomes" id="UP000045706">
    <property type="component" value="Unassembled WGS sequence"/>
</dbReference>
<evidence type="ECO:0000256" key="1">
    <source>
        <dbReference type="ARBA" id="ARBA00008383"/>
    </source>
</evidence>
<dbReference type="InterPro" id="IPR023606">
    <property type="entry name" value="CoA-Trfase_III_dom_1_sf"/>
</dbReference>
<organism evidence="4 5">
    <name type="scientific">Verticillium longisporum</name>
    <name type="common">Verticillium dahliae var. longisporum</name>
    <dbReference type="NCBI Taxonomy" id="100787"/>
    <lineage>
        <taxon>Eukaryota</taxon>
        <taxon>Fungi</taxon>
        <taxon>Dikarya</taxon>
        <taxon>Ascomycota</taxon>
        <taxon>Pezizomycotina</taxon>
        <taxon>Sordariomycetes</taxon>
        <taxon>Hypocreomycetidae</taxon>
        <taxon>Glomerellales</taxon>
        <taxon>Plectosphaerellaceae</taxon>
        <taxon>Verticillium</taxon>
    </lineage>
</organism>
<name>A0A0G4KW27_VERLO</name>
<dbReference type="GO" id="GO:0005739">
    <property type="term" value="C:mitochondrion"/>
    <property type="evidence" value="ECO:0007669"/>
    <property type="project" value="TreeGrafter"/>
</dbReference>
<dbReference type="PANTHER" id="PTHR48207">
    <property type="entry name" value="SUCCINATE--HYDROXYMETHYLGLUTARATE COA-TRANSFERASE"/>
    <property type="match status" value="1"/>
</dbReference>